<evidence type="ECO:0000313" key="3">
    <source>
        <dbReference type="Proteomes" id="UP000245293"/>
    </source>
</evidence>
<gene>
    <name evidence="2" type="ORF">DFK10_15960</name>
</gene>
<dbReference type="Proteomes" id="UP000245293">
    <property type="component" value="Unassembled WGS sequence"/>
</dbReference>
<keyword evidence="1" id="KW-1133">Transmembrane helix</keyword>
<protein>
    <recommendedName>
        <fullName evidence="4">NfeD-like C-terminal domain-containing protein</fullName>
    </recommendedName>
</protein>
<proteinExistence type="predicted"/>
<keyword evidence="3" id="KW-1185">Reference proteome</keyword>
<evidence type="ECO:0008006" key="4">
    <source>
        <dbReference type="Google" id="ProtNLM"/>
    </source>
</evidence>
<evidence type="ECO:0000313" key="2">
    <source>
        <dbReference type="EMBL" id="PWG15614.1"/>
    </source>
</evidence>
<keyword evidence="1" id="KW-0472">Membrane</keyword>
<keyword evidence="1" id="KW-0812">Transmembrane</keyword>
<dbReference type="OrthoDB" id="7745385at2"/>
<dbReference type="AlphaFoldDB" id="A0A2V1P0Y9"/>
<dbReference type="EMBL" id="QETF01000031">
    <property type="protein sequence ID" value="PWG15614.1"/>
    <property type="molecule type" value="Genomic_DNA"/>
</dbReference>
<evidence type="ECO:0000256" key="1">
    <source>
        <dbReference type="SAM" id="Phobius"/>
    </source>
</evidence>
<name>A0A2V1P0Y9_9RHOB</name>
<accession>A0A2V1P0Y9</accession>
<feature type="transmembrane region" description="Helical" evidence="1">
    <location>
        <begin position="55"/>
        <end position="75"/>
    </location>
</feature>
<reference evidence="3" key="1">
    <citation type="submission" date="2018-05" db="EMBL/GenBank/DDBJ databases">
        <authorList>
            <person name="Du Z."/>
            <person name="Wang X."/>
        </authorList>
    </citation>
    <scope>NUCLEOTIDE SEQUENCE [LARGE SCALE GENOMIC DNA]</scope>
    <source>
        <strain evidence="3">WDS4C29</strain>
    </source>
</reference>
<feature type="transmembrane region" description="Helical" evidence="1">
    <location>
        <begin position="6"/>
        <end position="24"/>
    </location>
</feature>
<sequence length="91" mass="10171">MENWFNEWWVWMAAAVALAILEVVAPGYIFLGFAIGAFFMGAMIGLGIAGFSLPWALVVFAVLSLVAFLALRRFFGIRNGQVKIWDRDIND</sequence>
<dbReference type="RefSeq" id="WP_109390033.1">
    <property type="nucleotide sequence ID" value="NZ_QETF01000031.1"/>
</dbReference>
<comment type="caution">
    <text evidence="2">The sequence shown here is derived from an EMBL/GenBank/DDBJ whole genome shotgun (WGS) entry which is preliminary data.</text>
</comment>
<organism evidence="2 3">
    <name type="scientific">Salibaculum griseiflavum</name>
    <dbReference type="NCBI Taxonomy" id="1914409"/>
    <lineage>
        <taxon>Bacteria</taxon>
        <taxon>Pseudomonadati</taxon>
        <taxon>Pseudomonadota</taxon>
        <taxon>Alphaproteobacteria</taxon>
        <taxon>Rhodobacterales</taxon>
        <taxon>Roseobacteraceae</taxon>
        <taxon>Salibaculum</taxon>
    </lineage>
</organism>
<feature type="transmembrane region" description="Helical" evidence="1">
    <location>
        <begin position="29"/>
        <end position="49"/>
    </location>
</feature>